<accession>A0A8J3JLL1</accession>
<evidence type="ECO:0000313" key="4">
    <source>
        <dbReference type="Proteomes" id="UP000601223"/>
    </source>
</evidence>
<dbReference type="EMBL" id="BONF01000011">
    <property type="protein sequence ID" value="GIF81150.1"/>
    <property type="molecule type" value="Genomic_DNA"/>
</dbReference>
<evidence type="ECO:0000313" key="3">
    <source>
        <dbReference type="EMBL" id="GIF81150.1"/>
    </source>
</evidence>
<protein>
    <recommendedName>
        <fullName evidence="2">ARB-07466-like C-terminal domain-containing protein</fullName>
    </recommendedName>
</protein>
<evidence type="ECO:0000259" key="2">
    <source>
        <dbReference type="Pfam" id="PF26571"/>
    </source>
</evidence>
<proteinExistence type="predicted"/>
<dbReference type="AlphaFoldDB" id="A0A8J3JLL1"/>
<evidence type="ECO:0000256" key="1">
    <source>
        <dbReference type="SAM" id="Coils"/>
    </source>
</evidence>
<sequence length="348" mass="37497">MPAPVRRPRSRPASLLAAVLAAVVLITGFPVSAYAEPNEIPNAKIAQLRQNLESVAGQYIEAEAAFAKAKKEQVALNQRLAAAENRYTRSRSGVAKYAAEAYKTGRLGVVGVMLNANSPDDFLGRSAALERMTARDEARIGEMVAARKEIQEAKAAVDAAVAEQAKQTKEMAKLRKAAEKALSAVGGEATKGWVEPGSPLAIPAPRNADGTWPKEICSINDPTRPAPACITPRLLHAYEQARKANFKRYTACWRPGDMYEHPKGRACDFAVASGGGFGGTASGDARTYGNRLAAYFVKNASRLGVMYVIWFCQVWLPSSGWRKYSPTGSKCGDSPSSDHTDHVHLSVY</sequence>
<reference evidence="3 4" key="1">
    <citation type="submission" date="2021-01" db="EMBL/GenBank/DDBJ databases">
        <title>Whole genome shotgun sequence of Catellatospora bangladeshensis NBRC 107357.</title>
        <authorList>
            <person name="Komaki H."/>
            <person name="Tamura T."/>
        </authorList>
    </citation>
    <scope>NUCLEOTIDE SEQUENCE [LARGE SCALE GENOMIC DNA]</scope>
    <source>
        <strain evidence="3 4">NBRC 107357</strain>
    </source>
</reference>
<dbReference type="Proteomes" id="UP000601223">
    <property type="component" value="Unassembled WGS sequence"/>
</dbReference>
<comment type="caution">
    <text evidence="3">The sequence shown here is derived from an EMBL/GenBank/DDBJ whole genome shotgun (WGS) entry which is preliminary data.</text>
</comment>
<keyword evidence="4" id="KW-1185">Reference proteome</keyword>
<gene>
    <name evidence="3" type="ORF">Cba03nite_24990</name>
</gene>
<dbReference type="InterPro" id="IPR058593">
    <property type="entry name" value="ARB_07466-like_C"/>
</dbReference>
<dbReference type="Gene3D" id="6.10.250.3150">
    <property type="match status" value="1"/>
</dbReference>
<name>A0A8J3JLL1_9ACTN</name>
<feature type="coiled-coil region" evidence="1">
    <location>
        <begin position="143"/>
        <end position="170"/>
    </location>
</feature>
<feature type="coiled-coil region" evidence="1">
    <location>
        <begin position="45"/>
        <end position="86"/>
    </location>
</feature>
<organism evidence="3 4">
    <name type="scientific">Catellatospora bangladeshensis</name>
    <dbReference type="NCBI Taxonomy" id="310355"/>
    <lineage>
        <taxon>Bacteria</taxon>
        <taxon>Bacillati</taxon>
        <taxon>Actinomycetota</taxon>
        <taxon>Actinomycetes</taxon>
        <taxon>Micromonosporales</taxon>
        <taxon>Micromonosporaceae</taxon>
        <taxon>Catellatospora</taxon>
    </lineage>
</organism>
<dbReference type="Pfam" id="PF26571">
    <property type="entry name" value="VldE"/>
    <property type="match status" value="1"/>
</dbReference>
<keyword evidence="1" id="KW-0175">Coiled coil</keyword>
<dbReference type="RefSeq" id="WP_239125671.1">
    <property type="nucleotide sequence ID" value="NZ_BONF01000011.1"/>
</dbReference>
<feature type="domain" description="ARB-07466-like C-terminal" evidence="2">
    <location>
        <begin position="228"/>
        <end position="330"/>
    </location>
</feature>